<proteinExistence type="predicted"/>
<accession>A0A3S9U7X0</accession>
<dbReference type="EMBL" id="MK095606">
    <property type="protein sequence ID" value="AZS06368.1"/>
    <property type="molecule type" value="Genomic_DNA"/>
</dbReference>
<evidence type="ECO:0000313" key="1">
    <source>
        <dbReference type="EMBL" id="AZS06368.1"/>
    </source>
</evidence>
<sequence length="158" mass="17843">MKIKPIAGAIGYLCGARFELDGFDLPLVRASADQFKNVELTNAKSSWKDAASALRDITNPIDFLSSMKAKRERSEKELINEIVRAVLEYKTKNNPQSYFGETFCLCRGADSFDYGWVECIATCEKVCEWRWNDLKHDGSSATVSFEFKAFDNKTTEGN</sequence>
<name>A0A3S9U7X0_9CAUD</name>
<reference evidence="1 2" key="1">
    <citation type="submission" date="2018-10" db="EMBL/GenBank/DDBJ databases">
        <title>Complete genome sequence of Pantoea phage vB_PagS_AAS23.</title>
        <authorList>
            <person name="Truncaite L."/>
            <person name="Simoliuniene M."/>
            <person name="Kazlauskas D."/>
            <person name="Meskys R."/>
            <person name="Simoliunas E."/>
        </authorList>
    </citation>
    <scope>NUCLEOTIDE SEQUENCE [LARGE SCALE GENOMIC DNA]</scope>
    <source>
        <strain evidence="1">AAS23</strain>
    </source>
</reference>
<keyword evidence="2" id="KW-1185">Reference proteome</keyword>
<evidence type="ECO:0000313" key="2">
    <source>
        <dbReference type="Proteomes" id="UP000288641"/>
    </source>
</evidence>
<protein>
    <submittedName>
        <fullName evidence="1">Uncharacterized protein</fullName>
    </submittedName>
</protein>
<organism evidence="1 2">
    <name type="scientific">Pantoea phage vB_PagS_AAS23</name>
    <dbReference type="NCBI Taxonomy" id="2499073"/>
    <lineage>
        <taxon>Viruses</taxon>
        <taxon>Duplodnaviria</taxon>
        <taxon>Heunggongvirae</taxon>
        <taxon>Uroviricota</taxon>
        <taxon>Caudoviricetes</taxon>
        <taxon>Drexlerviridae</taxon>
        <taxon>Sauletekiovirus</taxon>
        <taxon>Sauletekiovirus AAS23</taxon>
    </lineage>
</organism>
<gene>
    <name evidence="1" type="ORF">AAS23_gp55</name>
</gene>
<dbReference type="Proteomes" id="UP000288641">
    <property type="component" value="Segment"/>
</dbReference>